<dbReference type="Proteomes" id="UP000186817">
    <property type="component" value="Unassembled WGS sequence"/>
</dbReference>
<feature type="compositionally biased region" description="Polar residues" evidence="1">
    <location>
        <begin position="173"/>
        <end position="183"/>
    </location>
</feature>
<reference evidence="2 3" key="1">
    <citation type="submission" date="2016-02" db="EMBL/GenBank/DDBJ databases">
        <title>Genome analysis of coral dinoflagellate symbionts highlights evolutionary adaptations to a symbiotic lifestyle.</title>
        <authorList>
            <person name="Aranda M."/>
            <person name="Li Y."/>
            <person name="Liew Y.J."/>
            <person name="Baumgarten S."/>
            <person name="Simakov O."/>
            <person name="Wilson M."/>
            <person name="Piel J."/>
            <person name="Ashoor H."/>
            <person name="Bougouffa S."/>
            <person name="Bajic V.B."/>
            <person name="Ryu T."/>
            <person name="Ravasi T."/>
            <person name="Bayer T."/>
            <person name="Micklem G."/>
            <person name="Kim H."/>
            <person name="Bhak J."/>
            <person name="Lajeunesse T.C."/>
            <person name="Voolstra C.R."/>
        </authorList>
    </citation>
    <scope>NUCLEOTIDE SEQUENCE [LARGE SCALE GENOMIC DNA]</scope>
    <source>
        <strain evidence="2 3">CCMP2467</strain>
    </source>
</reference>
<evidence type="ECO:0000256" key="1">
    <source>
        <dbReference type="SAM" id="MobiDB-lite"/>
    </source>
</evidence>
<comment type="caution">
    <text evidence="2">The sequence shown here is derived from an EMBL/GenBank/DDBJ whole genome shotgun (WGS) entry which is preliminary data.</text>
</comment>
<gene>
    <name evidence="2" type="ORF">AK812_SmicGene9670</name>
</gene>
<organism evidence="2 3">
    <name type="scientific">Symbiodinium microadriaticum</name>
    <name type="common">Dinoflagellate</name>
    <name type="synonym">Zooxanthella microadriatica</name>
    <dbReference type="NCBI Taxonomy" id="2951"/>
    <lineage>
        <taxon>Eukaryota</taxon>
        <taxon>Sar</taxon>
        <taxon>Alveolata</taxon>
        <taxon>Dinophyceae</taxon>
        <taxon>Suessiales</taxon>
        <taxon>Symbiodiniaceae</taxon>
        <taxon>Symbiodinium</taxon>
    </lineage>
</organism>
<accession>A0A1Q9EHV2</accession>
<feature type="compositionally biased region" description="Acidic residues" evidence="1">
    <location>
        <begin position="345"/>
        <end position="355"/>
    </location>
</feature>
<feature type="region of interest" description="Disordered" evidence="1">
    <location>
        <begin position="121"/>
        <end position="187"/>
    </location>
</feature>
<dbReference type="EMBL" id="LSRX01000148">
    <property type="protein sequence ID" value="OLQ07012.1"/>
    <property type="molecule type" value="Genomic_DNA"/>
</dbReference>
<feature type="compositionally biased region" description="Polar residues" evidence="1">
    <location>
        <begin position="156"/>
        <end position="165"/>
    </location>
</feature>
<name>A0A1Q9EHV2_SYMMI</name>
<proteinExistence type="predicted"/>
<feature type="compositionally biased region" description="Basic and acidic residues" evidence="1">
    <location>
        <begin position="700"/>
        <end position="716"/>
    </location>
</feature>
<evidence type="ECO:0000313" key="2">
    <source>
        <dbReference type="EMBL" id="OLQ07012.1"/>
    </source>
</evidence>
<evidence type="ECO:0000313" key="3">
    <source>
        <dbReference type="Proteomes" id="UP000186817"/>
    </source>
</evidence>
<feature type="region of interest" description="Disordered" evidence="1">
    <location>
        <begin position="219"/>
        <end position="247"/>
    </location>
</feature>
<feature type="region of interest" description="Disordered" evidence="1">
    <location>
        <begin position="517"/>
        <end position="653"/>
    </location>
</feature>
<feature type="region of interest" description="Disordered" evidence="1">
    <location>
        <begin position="312"/>
        <end position="393"/>
    </location>
</feature>
<sequence length="716" mass="76810">MAGERVKNTASAKELAKCLKANLQNGLEDELFLANDIDITCHSLLNLLEDIFRLTLRPTKSVLVDALTTAYDGLSKNQAKPYASAIVDCYTHVREKSYSTSTGKKLHPSVSQLVILLRKMQGKPHPQNSSKSVGSQRLSSPGRSVSSPPSKEASSLNGSCRSTSPALPVDADSQGSGLSSTPAKESHVSISAEDIYKMYGVSSLMISPRKNTKAEAVEIVDSEEEQSAPGRASGSGASGPLSGKSSGASAKIDVSKAKFDPAKGCYVILDPAGPVYSTKLRKGTSGFCVCSFGDQVVTTEVPNLWIENFEKKKKDSEVKKRPASAVTPAGKKQRLVPEEQVVGSSDEDASAEDRDEAAVPEVTARKDATPPEESQEAAAPAEAEDPAEPELPPLSERKFCKMYYKAPKFKAAIRQNHSPTQQKQLGQFGNSSHSKEELYKICDKIIKALKNGSITEVSWPAVLGIPIEPKAWYREQGFRQRLLGALKKCKDEILASSSDSDDDEDVSPAEAKKVGIALEEIQVPSPTTPVDVDQEASPVAPSTFRRQEAFIEDPVPAAIMDVDQPEGTGTGGKKPEPRGTGGKKRKTPDSEDTTEPTGQEPGAMPAATAGPELKPTAGPEPKATAGPVPEEKAGPEPEATAGAEEAQDNDLDNDLEIVAAKITKKTKKRNKGLKRAAWIESKIAEMKREGRWYGSSKPNPTDRQRRLEAEQAEAKK</sequence>
<feature type="region of interest" description="Disordered" evidence="1">
    <location>
        <begin position="687"/>
        <end position="716"/>
    </location>
</feature>
<feature type="compositionally biased region" description="Low complexity" evidence="1">
    <location>
        <begin position="139"/>
        <end position="155"/>
    </location>
</feature>
<feature type="compositionally biased region" description="Low complexity" evidence="1">
    <location>
        <begin position="227"/>
        <end position="247"/>
    </location>
</feature>
<dbReference type="OrthoDB" id="10314013at2759"/>
<dbReference type="AlphaFoldDB" id="A0A1Q9EHV2"/>
<keyword evidence="3" id="KW-1185">Reference proteome</keyword>
<feature type="compositionally biased region" description="Polar residues" evidence="1">
    <location>
        <begin position="126"/>
        <end position="138"/>
    </location>
</feature>
<protein>
    <submittedName>
        <fullName evidence="2">Uncharacterized protein</fullName>
    </submittedName>
</protein>